<protein>
    <recommendedName>
        <fullName evidence="3">Rna-directed dna polymerase from mobile element jockey-like</fullName>
    </recommendedName>
</protein>
<evidence type="ECO:0000313" key="2">
    <source>
        <dbReference type="Proteomes" id="UP001333110"/>
    </source>
</evidence>
<keyword evidence="2" id="KW-1185">Reference proteome</keyword>
<evidence type="ECO:0000313" key="1">
    <source>
        <dbReference type="EMBL" id="KAK4829028.1"/>
    </source>
</evidence>
<name>A0AAN7PNZ0_MYCAM</name>
<evidence type="ECO:0008006" key="3">
    <source>
        <dbReference type="Google" id="ProtNLM"/>
    </source>
</evidence>
<sequence>MDEVRKAKAQMELNLARDNKDNKKGFYKYVGDKRKTRENVGPLLNKTGDLFMQDMEKAEVLMTTFASDFISKASLQECQAPETRGRVGARKAYPCWKRIRGQYCKTVLFTIFINDLVVGAECTLSKFANDTKQGGVADMPEGHAAIQRDLNT</sequence>
<dbReference type="EMBL" id="JAUNZN010000001">
    <property type="protein sequence ID" value="KAK4829028.1"/>
    <property type="molecule type" value="Genomic_DNA"/>
</dbReference>
<reference evidence="1 2" key="1">
    <citation type="journal article" date="2023" name="J. Hered.">
        <title>Chromosome-level genome of the wood stork (Mycteria americana) provides insight into avian chromosome evolution.</title>
        <authorList>
            <person name="Flamio R. Jr."/>
            <person name="Ramstad K.M."/>
        </authorList>
    </citation>
    <scope>NUCLEOTIDE SEQUENCE [LARGE SCALE GENOMIC DNA]</scope>
    <source>
        <strain evidence="1">JAX WOST 10</strain>
    </source>
</reference>
<accession>A0AAN7PNZ0</accession>
<gene>
    <name evidence="1" type="ORF">QYF61_001803</name>
</gene>
<dbReference type="GO" id="GO:0031012">
    <property type="term" value="C:extracellular matrix"/>
    <property type="evidence" value="ECO:0007669"/>
    <property type="project" value="TreeGrafter"/>
</dbReference>
<dbReference type="GO" id="GO:0007508">
    <property type="term" value="P:larval heart development"/>
    <property type="evidence" value="ECO:0007669"/>
    <property type="project" value="TreeGrafter"/>
</dbReference>
<dbReference type="PANTHER" id="PTHR33395">
    <property type="entry name" value="TRANSCRIPTASE, PUTATIVE-RELATED-RELATED"/>
    <property type="match status" value="1"/>
</dbReference>
<dbReference type="AlphaFoldDB" id="A0AAN7PNZ0"/>
<dbReference type="PANTHER" id="PTHR33395:SF22">
    <property type="entry name" value="REVERSE TRANSCRIPTASE DOMAIN-CONTAINING PROTEIN"/>
    <property type="match status" value="1"/>
</dbReference>
<organism evidence="1 2">
    <name type="scientific">Mycteria americana</name>
    <name type="common">Wood stork</name>
    <dbReference type="NCBI Taxonomy" id="33587"/>
    <lineage>
        <taxon>Eukaryota</taxon>
        <taxon>Metazoa</taxon>
        <taxon>Chordata</taxon>
        <taxon>Craniata</taxon>
        <taxon>Vertebrata</taxon>
        <taxon>Euteleostomi</taxon>
        <taxon>Archelosauria</taxon>
        <taxon>Archosauria</taxon>
        <taxon>Dinosauria</taxon>
        <taxon>Saurischia</taxon>
        <taxon>Theropoda</taxon>
        <taxon>Coelurosauria</taxon>
        <taxon>Aves</taxon>
        <taxon>Neognathae</taxon>
        <taxon>Neoaves</taxon>
        <taxon>Aequornithes</taxon>
        <taxon>Ciconiiformes</taxon>
        <taxon>Ciconiidae</taxon>
        <taxon>Mycteria</taxon>
    </lineage>
</organism>
<proteinExistence type="predicted"/>
<dbReference type="Proteomes" id="UP001333110">
    <property type="component" value="Unassembled WGS sequence"/>
</dbReference>
<comment type="caution">
    <text evidence="1">The sequence shown here is derived from an EMBL/GenBank/DDBJ whole genome shotgun (WGS) entry which is preliminary data.</text>
</comment>
<dbReference type="GO" id="GO:0061343">
    <property type="term" value="P:cell adhesion involved in heart morphogenesis"/>
    <property type="evidence" value="ECO:0007669"/>
    <property type="project" value="TreeGrafter"/>
</dbReference>